<reference evidence="1 2" key="2">
    <citation type="submission" date="2023-11" db="EMBL/GenBank/DDBJ databases">
        <authorList>
            <person name="Lara A.C."/>
            <person name="Chronakova A."/>
        </authorList>
    </citation>
    <scope>NUCLEOTIDE SEQUENCE [LARGE SCALE GENOMIC DNA]</scope>
    <source>
        <strain evidence="1 2">BCCO 10_0798</strain>
    </source>
</reference>
<gene>
    <name evidence="1" type="ORF">SK571_41590</name>
</gene>
<dbReference type="InterPro" id="IPR032724">
    <property type="entry name" value="SCP1.201-like"/>
</dbReference>
<proteinExistence type="predicted"/>
<protein>
    <submittedName>
        <fullName evidence="1">DddA-like double-stranded DNA deaminase toxin</fullName>
    </submittedName>
</protein>
<name>A0ABU4U5Q7_9PSEU</name>
<evidence type="ECO:0000313" key="1">
    <source>
        <dbReference type="EMBL" id="MDX8055909.1"/>
    </source>
</evidence>
<evidence type="ECO:0000313" key="2">
    <source>
        <dbReference type="Proteomes" id="UP001271792"/>
    </source>
</evidence>
<dbReference type="RefSeq" id="WP_319989624.1">
    <property type="nucleotide sequence ID" value="NZ_JAXAVV010000034.1"/>
</dbReference>
<organism evidence="1 2">
    <name type="scientific">Lentzea kristufekii</name>
    <dbReference type="NCBI Taxonomy" id="3095430"/>
    <lineage>
        <taxon>Bacteria</taxon>
        <taxon>Bacillati</taxon>
        <taxon>Actinomycetota</taxon>
        <taxon>Actinomycetes</taxon>
        <taxon>Pseudonocardiales</taxon>
        <taxon>Pseudonocardiaceae</taxon>
        <taxon>Lentzea</taxon>
    </lineage>
</organism>
<reference evidence="1 2" key="1">
    <citation type="submission" date="2023-11" db="EMBL/GenBank/DDBJ databases">
        <title>Lentzea sokolovensis, sp. nov., Lentzea kristufkii, sp. nov., and Lentzea miocenensis, sp. nov., rare actinobacteria from Sokolov Coal Basin, Miocene lacustrine sediment, Czech Republic.</title>
        <authorList>
            <person name="Lara A."/>
            <person name="Kotroba L."/>
            <person name="Nouioui I."/>
            <person name="Neumann-Schaal M."/>
            <person name="Mast Y."/>
            <person name="Chronakova A."/>
        </authorList>
    </citation>
    <scope>NUCLEOTIDE SEQUENCE [LARGE SCALE GENOMIC DNA]</scope>
    <source>
        <strain evidence="1 2">BCCO 10_0798</strain>
    </source>
</reference>
<dbReference type="EMBL" id="JAXAVV010000034">
    <property type="protein sequence ID" value="MDX8055909.1"/>
    <property type="molecule type" value="Genomic_DNA"/>
</dbReference>
<dbReference type="Pfam" id="PF14428">
    <property type="entry name" value="DddA-like"/>
    <property type="match status" value="1"/>
</dbReference>
<accession>A0ABU4U5Q7</accession>
<keyword evidence="2" id="KW-1185">Reference proteome</keyword>
<dbReference type="Proteomes" id="UP001271792">
    <property type="component" value="Unassembled WGS sequence"/>
</dbReference>
<comment type="caution">
    <text evidence="1">The sequence shown here is derived from an EMBL/GenBank/DDBJ whole genome shotgun (WGS) entry which is preliminary data.</text>
</comment>
<sequence length="88" mass="9828">MTASTITWFDWASAAQERASRLRNTSRSKFGWRMRLGGVKHAELVVNNELCNGALSCAQLLPFVLGPGQTLTVHDPVRSRVFRGKDVR</sequence>